<dbReference type="OrthoDB" id="9810148at2"/>
<dbReference type="InterPro" id="IPR022754">
    <property type="entry name" value="DNA_pol_III_gamma-3"/>
</dbReference>
<dbReference type="GO" id="GO:0003677">
    <property type="term" value="F:DNA binding"/>
    <property type="evidence" value="ECO:0007669"/>
    <property type="project" value="InterPro"/>
</dbReference>
<organism evidence="4 5">
    <name type="scientific">Desulfonispora thiosulfatigenes DSM 11270</name>
    <dbReference type="NCBI Taxonomy" id="656914"/>
    <lineage>
        <taxon>Bacteria</taxon>
        <taxon>Bacillati</taxon>
        <taxon>Bacillota</taxon>
        <taxon>Clostridia</taxon>
        <taxon>Eubacteriales</taxon>
        <taxon>Peptococcaceae</taxon>
        <taxon>Desulfonispora</taxon>
    </lineage>
</organism>
<dbReference type="Pfam" id="PF12169">
    <property type="entry name" value="DNA_pol3_gamma3"/>
    <property type="match status" value="1"/>
</dbReference>
<evidence type="ECO:0000313" key="5">
    <source>
        <dbReference type="Proteomes" id="UP000192731"/>
    </source>
</evidence>
<dbReference type="Gene3D" id="1.20.272.10">
    <property type="match status" value="1"/>
</dbReference>
<proteinExistence type="predicted"/>
<sequence>MRDAISLLDQCIAFAGNEIIDSDVETVLGTLSEEQIINISDALIEQEPGKAIIYLNDYLQSGKDIKQIIRDLLEHFRNIMLLKVSSQDDLVALSAEMLPKIKQQASSLSLKYIGVIVTKLTEVEKELRWTSQPQILVEASLIDIILRSSSFNEPEVRVVRENVIPRTHSPQGTNIASSEEKGSRSSEMNQQTEQKQVRIVRKSPQLQEIKKMWPQVLESVKKQKVTTHAFLMMGEPFDLTEDVLILTFEKTYKFHSDRINQPDNKQLVQKSIEDILGMKVSINCILEGEITTKEEISTKSDIDKAIEIFGKDIVEIKD</sequence>
<protein>
    <submittedName>
        <fullName evidence="4">DNA polymerase III subunits gamma and tau domain III</fullName>
    </submittedName>
</protein>
<evidence type="ECO:0000256" key="1">
    <source>
        <dbReference type="SAM" id="MobiDB-lite"/>
    </source>
</evidence>
<evidence type="ECO:0000259" key="3">
    <source>
        <dbReference type="Pfam" id="PF20964"/>
    </source>
</evidence>
<dbReference type="STRING" id="656914.SAMN00017405_1235"/>
<dbReference type="InterPro" id="IPR008921">
    <property type="entry name" value="DNA_pol3_clamp-load_cplx_C"/>
</dbReference>
<dbReference type="SUPFAM" id="SSF48019">
    <property type="entry name" value="post-AAA+ oligomerization domain-like"/>
    <property type="match status" value="1"/>
</dbReference>
<evidence type="ECO:0000313" key="4">
    <source>
        <dbReference type="EMBL" id="SMB87112.1"/>
    </source>
</evidence>
<feature type="domain" description="DNA polymerase III subunit tau-like C-terminal" evidence="3">
    <location>
        <begin position="206"/>
        <end position="292"/>
    </location>
</feature>
<dbReference type="Proteomes" id="UP000192731">
    <property type="component" value="Unassembled WGS sequence"/>
</dbReference>
<dbReference type="GO" id="GO:0006260">
    <property type="term" value="P:DNA replication"/>
    <property type="evidence" value="ECO:0007669"/>
    <property type="project" value="InterPro"/>
</dbReference>
<feature type="compositionally biased region" description="Polar residues" evidence="1">
    <location>
        <begin position="185"/>
        <end position="194"/>
    </location>
</feature>
<dbReference type="Gene3D" id="1.10.8.60">
    <property type="match status" value="1"/>
</dbReference>
<dbReference type="AlphaFoldDB" id="A0A1W1V1D6"/>
<accession>A0A1W1V1D6</accession>
<dbReference type="InterPro" id="IPR048448">
    <property type="entry name" value="DnaX-like_C"/>
</dbReference>
<feature type="domain" description="DNA polymerase III gamma subunit" evidence="2">
    <location>
        <begin position="22"/>
        <end position="150"/>
    </location>
</feature>
<keyword evidence="5" id="KW-1185">Reference proteome</keyword>
<gene>
    <name evidence="4" type="ORF">SAMN00017405_1235</name>
</gene>
<dbReference type="GO" id="GO:0003887">
    <property type="term" value="F:DNA-directed DNA polymerase activity"/>
    <property type="evidence" value="ECO:0007669"/>
    <property type="project" value="InterPro"/>
</dbReference>
<name>A0A1W1V1D6_DESTI</name>
<feature type="region of interest" description="Disordered" evidence="1">
    <location>
        <begin position="167"/>
        <end position="197"/>
    </location>
</feature>
<reference evidence="4 5" key="1">
    <citation type="submission" date="2017-04" db="EMBL/GenBank/DDBJ databases">
        <authorList>
            <person name="Afonso C.L."/>
            <person name="Miller P.J."/>
            <person name="Scott M.A."/>
            <person name="Spackman E."/>
            <person name="Goraichik I."/>
            <person name="Dimitrov K.M."/>
            <person name="Suarez D.L."/>
            <person name="Swayne D.E."/>
        </authorList>
    </citation>
    <scope>NUCLEOTIDE SEQUENCE [LARGE SCALE GENOMIC DNA]</scope>
    <source>
        <strain evidence="4 5">DSM 11270</strain>
    </source>
</reference>
<dbReference type="Pfam" id="PF20964">
    <property type="entry name" value="DnaX_C"/>
    <property type="match status" value="1"/>
</dbReference>
<dbReference type="EMBL" id="FWWT01000013">
    <property type="protein sequence ID" value="SMB87112.1"/>
    <property type="molecule type" value="Genomic_DNA"/>
</dbReference>
<feature type="compositionally biased region" description="Polar residues" evidence="1">
    <location>
        <begin position="168"/>
        <end position="177"/>
    </location>
</feature>
<evidence type="ECO:0000259" key="2">
    <source>
        <dbReference type="Pfam" id="PF12169"/>
    </source>
</evidence>